<name>A0A1S1X2R4_9NEIS</name>
<reference evidence="2 3" key="1">
    <citation type="submission" date="2016-09" db="EMBL/GenBank/DDBJ databases">
        <title>Chromobacterium muskegensis sp. nov., an insecticidal bacterium isolated from Sphagnum bogs.</title>
        <authorList>
            <person name="Sparks M.E."/>
            <person name="Blackburn M.B."/>
            <person name="Gundersen-Rindal D.E."/>
            <person name="Mitchell A."/>
            <person name="Farrar R."/>
            <person name="Kuhar D."/>
        </authorList>
    </citation>
    <scope>NUCLEOTIDE SEQUENCE [LARGE SCALE GENOMIC DNA]</scope>
    <source>
        <strain evidence="2 3">37-2</strain>
    </source>
</reference>
<evidence type="ECO:0000313" key="2">
    <source>
        <dbReference type="EMBL" id="OHX13769.1"/>
    </source>
</evidence>
<proteinExistence type="predicted"/>
<dbReference type="OrthoDB" id="8594649at2"/>
<evidence type="ECO:0008006" key="4">
    <source>
        <dbReference type="Google" id="ProtNLM"/>
    </source>
</evidence>
<dbReference type="RefSeq" id="WP_071115788.1">
    <property type="nucleotide sequence ID" value="NZ_MKCS01000001.1"/>
</dbReference>
<dbReference type="STRING" id="1903179.BI347_09790"/>
<dbReference type="AlphaFoldDB" id="A0A1S1X2R4"/>
<gene>
    <name evidence="2" type="ORF">BI347_09790</name>
</gene>
<evidence type="ECO:0000313" key="3">
    <source>
        <dbReference type="Proteomes" id="UP000180088"/>
    </source>
</evidence>
<protein>
    <recommendedName>
        <fullName evidence="4">DUF342 domain-containing protein</fullName>
    </recommendedName>
</protein>
<comment type="caution">
    <text evidence="2">The sequence shown here is derived from an EMBL/GenBank/DDBJ whole genome shotgun (WGS) entry which is preliminary data.</text>
</comment>
<accession>A0A1S1X2R4</accession>
<sequence>MKPLRQRGLATLFTVLTLLAVASLVLIAASRQLLLAHANAQNQHRYHQALDYAEEGLNQAQAALAAGMPLRGTERYQLAQTEILPNLIRLSSTGLYDGHRVTVQRTIRLGGRGADSPVALAIIGDLDLSGAVDLLSDKPVEMAVDGKVALSGSINGISTLQSTGDIAINGPQTINTLHSNGNIELANGRYQTVKAVGNLTLRGDAAIAQLARVNGNAQFLSSPGMDPAVRAAEVKGDVKIDMGGARFGRLDTEGKVEIHQSGGMEALQARGDLSIQGWGAPISGAIAGHANFNANNPDIRVIQDPKLQIKLEPVPMLQIDRPRIDAFDFKNEAHYRFEFDHGRIQVMVRKVHGLDDGVYRLGLSPDSQLPNYLCRDTDNQGRCKSGAPAQLICKGHAPQNDCFAGSRPGQWRLDSRTMAPGILWFDGNLEVGNGVYHNSFIASGNIATSGQHSSYAVNYAGAIGICRNNDFPALYPEDDCRLGVFKGKPIGNAVLLAGGYAGGGYQGGDITLGASSQVHGNVWAGNMLFSGGSTTIHGYVTAARQGRAGAGQPHRWGASTTIDLRNLPESFQPGSQPDNGGGNGKRAVEALPYSWMDSE</sequence>
<dbReference type="EMBL" id="MKCS01000001">
    <property type="protein sequence ID" value="OHX13769.1"/>
    <property type="molecule type" value="Genomic_DNA"/>
</dbReference>
<organism evidence="2 3">
    <name type="scientific">Chromobacterium sphagni</name>
    <dbReference type="NCBI Taxonomy" id="1903179"/>
    <lineage>
        <taxon>Bacteria</taxon>
        <taxon>Pseudomonadati</taxon>
        <taxon>Pseudomonadota</taxon>
        <taxon>Betaproteobacteria</taxon>
        <taxon>Neisseriales</taxon>
        <taxon>Chromobacteriaceae</taxon>
        <taxon>Chromobacterium</taxon>
    </lineage>
</organism>
<feature type="region of interest" description="Disordered" evidence="1">
    <location>
        <begin position="566"/>
        <end position="599"/>
    </location>
</feature>
<evidence type="ECO:0000256" key="1">
    <source>
        <dbReference type="SAM" id="MobiDB-lite"/>
    </source>
</evidence>
<dbReference type="Proteomes" id="UP000180088">
    <property type="component" value="Unassembled WGS sequence"/>
</dbReference>